<feature type="compositionally biased region" description="Low complexity" evidence="1">
    <location>
        <begin position="118"/>
        <end position="137"/>
    </location>
</feature>
<dbReference type="InterPro" id="IPR011333">
    <property type="entry name" value="SKP1/BTB/POZ_sf"/>
</dbReference>
<feature type="region of interest" description="Disordered" evidence="1">
    <location>
        <begin position="407"/>
        <end position="440"/>
    </location>
</feature>
<organism evidence="2 3">
    <name type="scientific">Lentinula lateritia</name>
    <dbReference type="NCBI Taxonomy" id="40482"/>
    <lineage>
        <taxon>Eukaryota</taxon>
        <taxon>Fungi</taxon>
        <taxon>Dikarya</taxon>
        <taxon>Basidiomycota</taxon>
        <taxon>Agaricomycotina</taxon>
        <taxon>Agaricomycetes</taxon>
        <taxon>Agaricomycetidae</taxon>
        <taxon>Agaricales</taxon>
        <taxon>Marasmiineae</taxon>
        <taxon>Omphalotaceae</taxon>
        <taxon>Lentinula</taxon>
    </lineage>
</organism>
<feature type="compositionally biased region" description="Pro residues" evidence="1">
    <location>
        <begin position="192"/>
        <end position="204"/>
    </location>
</feature>
<feature type="compositionally biased region" description="Low complexity" evidence="1">
    <location>
        <begin position="22"/>
        <end position="35"/>
    </location>
</feature>
<accession>A0A9W9AFR8</accession>
<gene>
    <name evidence="2" type="ORF">C8J55DRAFT_560152</name>
</gene>
<dbReference type="Gene3D" id="3.30.710.10">
    <property type="entry name" value="Potassium Channel Kv1.1, Chain A"/>
    <property type="match status" value="1"/>
</dbReference>
<dbReference type="Proteomes" id="UP001150238">
    <property type="component" value="Unassembled WGS sequence"/>
</dbReference>
<dbReference type="EMBL" id="JANVFS010000014">
    <property type="protein sequence ID" value="KAJ4481606.1"/>
    <property type="molecule type" value="Genomic_DNA"/>
</dbReference>
<reference evidence="2" key="1">
    <citation type="submission" date="2022-08" db="EMBL/GenBank/DDBJ databases">
        <authorList>
            <consortium name="DOE Joint Genome Institute"/>
            <person name="Min B."/>
            <person name="Riley R."/>
            <person name="Sierra-Patev S."/>
            <person name="Naranjo-Ortiz M."/>
            <person name="Looney B."/>
            <person name="Konkel Z."/>
            <person name="Slot J.C."/>
            <person name="Sakamoto Y."/>
            <person name="Steenwyk J.L."/>
            <person name="Rokas A."/>
            <person name="Carro J."/>
            <person name="Camarero S."/>
            <person name="Ferreira P."/>
            <person name="Molpeceres G."/>
            <person name="Ruiz-Duenas F.J."/>
            <person name="Serrano A."/>
            <person name="Henrissat B."/>
            <person name="Drula E."/>
            <person name="Hughes K.W."/>
            <person name="Mata J.L."/>
            <person name="Ishikawa N.K."/>
            <person name="Vargas-Isla R."/>
            <person name="Ushijima S."/>
            <person name="Smith C.A."/>
            <person name="Ahrendt S."/>
            <person name="Andreopoulos W."/>
            <person name="He G."/>
            <person name="Labutti K."/>
            <person name="Lipzen A."/>
            <person name="Ng V."/>
            <person name="Sandor L."/>
            <person name="Barry K."/>
            <person name="Martinez A.T."/>
            <person name="Xiao Y."/>
            <person name="Gibbons J.G."/>
            <person name="Terashima K."/>
            <person name="Hibbett D.S."/>
            <person name="Grigoriev I.V."/>
        </authorList>
    </citation>
    <scope>NUCLEOTIDE SEQUENCE</scope>
    <source>
        <strain evidence="2">Sp2 HRB7682 ss15</strain>
    </source>
</reference>
<feature type="region of interest" description="Disordered" evidence="1">
    <location>
        <begin position="21"/>
        <end position="40"/>
    </location>
</feature>
<feature type="region of interest" description="Disordered" evidence="1">
    <location>
        <begin position="192"/>
        <end position="218"/>
    </location>
</feature>
<feature type="compositionally biased region" description="Polar residues" evidence="1">
    <location>
        <begin position="421"/>
        <end position="440"/>
    </location>
</feature>
<comment type="caution">
    <text evidence="2">The sequence shown here is derived from an EMBL/GenBank/DDBJ whole genome shotgun (WGS) entry which is preliminary data.</text>
</comment>
<feature type="compositionally biased region" description="Pro residues" evidence="1">
    <location>
        <begin position="149"/>
        <end position="158"/>
    </location>
</feature>
<name>A0A9W9AFR8_9AGAR</name>
<evidence type="ECO:0000256" key="1">
    <source>
        <dbReference type="SAM" id="MobiDB-lite"/>
    </source>
</evidence>
<sequence>MLATASQPSDLHVPPSSFLFMNSNSRSTSNLSLKSSRSRKHSLTLSNTMGWLSRHSTQSSVSSFYKGNKNGSSTASESQHKPARSIELVNNARHGPLGSGATVVRTPEEALYDSGVDSRPSLQRSSTSQSFNSSRPTLQRSATSGSKPPESPPLPSLPPDLRNSDLSSEDEYYDEGDNDILSASAGLSWPTPPSAIAPLPPTPSLPSLRSSLKPKLRSNSDEFRVPALPAHVTQSSPQPPFEPVLISSVPSGVVDPSTVLVTVETSTTSHKTTFKTLTSRPSQLASYLHSLFPRPRRDSDASSVYSTASDDMSTYRNHLASQGLLPQAPVNIHIFLDRPSAPYVHILNYLRSPVGSADAPELLPRAAQLHPPNSQSRLEALLELRDEASYLDLDDLYKLCSDEVRQRQPALQPRLPRTHSRGQSSNSTNPGYGVDSQHTSLSSMHTLLDRSGQTPPHVRARELSTISDDRASIKASNEYCSDFQPRSQPISKRSPPTPESWKDGRNSGSSTNTRGARRNDLQRSPPAGWI</sequence>
<dbReference type="AlphaFoldDB" id="A0A9W9AFR8"/>
<evidence type="ECO:0000313" key="2">
    <source>
        <dbReference type="EMBL" id="KAJ4481606.1"/>
    </source>
</evidence>
<reference evidence="2" key="2">
    <citation type="journal article" date="2023" name="Proc. Natl. Acad. Sci. U.S.A.">
        <title>A global phylogenomic analysis of the shiitake genus Lentinula.</title>
        <authorList>
            <person name="Sierra-Patev S."/>
            <person name="Min B."/>
            <person name="Naranjo-Ortiz M."/>
            <person name="Looney B."/>
            <person name="Konkel Z."/>
            <person name="Slot J.C."/>
            <person name="Sakamoto Y."/>
            <person name="Steenwyk J.L."/>
            <person name="Rokas A."/>
            <person name="Carro J."/>
            <person name="Camarero S."/>
            <person name="Ferreira P."/>
            <person name="Molpeceres G."/>
            <person name="Ruiz-Duenas F.J."/>
            <person name="Serrano A."/>
            <person name="Henrissat B."/>
            <person name="Drula E."/>
            <person name="Hughes K.W."/>
            <person name="Mata J.L."/>
            <person name="Ishikawa N.K."/>
            <person name="Vargas-Isla R."/>
            <person name="Ushijima S."/>
            <person name="Smith C.A."/>
            <person name="Donoghue J."/>
            <person name="Ahrendt S."/>
            <person name="Andreopoulos W."/>
            <person name="He G."/>
            <person name="LaButti K."/>
            <person name="Lipzen A."/>
            <person name="Ng V."/>
            <person name="Riley R."/>
            <person name="Sandor L."/>
            <person name="Barry K."/>
            <person name="Martinez A.T."/>
            <person name="Xiao Y."/>
            <person name="Gibbons J.G."/>
            <person name="Terashima K."/>
            <person name="Grigoriev I.V."/>
            <person name="Hibbett D."/>
        </authorList>
    </citation>
    <scope>NUCLEOTIDE SEQUENCE</scope>
    <source>
        <strain evidence="2">Sp2 HRB7682 ss15</strain>
    </source>
</reference>
<feature type="compositionally biased region" description="Polar residues" evidence="1">
    <location>
        <begin position="478"/>
        <end position="491"/>
    </location>
</feature>
<feature type="region of interest" description="Disordered" evidence="1">
    <location>
        <begin position="113"/>
        <end position="177"/>
    </location>
</feature>
<feature type="compositionally biased region" description="Polar residues" evidence="1">
    <location>
        <begin position="61"/>
        <end position="77"/>
    </location>
</feature>
<protein>
    <recommendedName>
        <fullName evidence="4">BTB domain-containing protein</fullName>
    </recommendedName>
</protein>
<evidence type="ECO:0008006" key="4">
    <source>
        <dbReference type="Google" id="ProtNLM"/>
    </source>
</evidence>
<evidence type="ECO:0000313" key="3">
    <source>
        <dbReference type="Proteomes" id="UP001150238"/>
    </source>
</evidence>
<feature type="region of interest" description="Disordered" evidence="1">
    <location>
        <begin position="478"/>
        <end position="530"/>
    </location>
</feature>
<feature type="region of interest" description="Disordered" evidence="1">
    <location>
        <begin position="61"/>
        <end position="82"/>
    </location>
</feature>
<proteinExistence type="predicted"/>
<feature type="compositionally biased region" description="Acidic residues" evidence="1">
    <location>
        <begin position="167"/>
        <end position="177"/>
    </location>
</feature>